<evidence type="ECO:0000256" key="1">
    <source>
        <dbReference type="SAM" id="SignalP"/>
    </source>
</evidence>
<gene>
    <name evidence="2" type="ORF">D6D13_10638</name>
</gene>
<feature type="signal peptide" evidence="1">
    <location>
        <begin position="1"/>
        <end position="18"/>
    </location>
</feature>
<dbReference type="AlphaFoldDB" id="A0A4S9BWS5"/>
<protein>
    <submittedName>
        <fullName evidence="2">Uncharacterized protein</fullName>
    </submittedName>
</protein>
<proteinExistence type="predicted"/>
<evidence type="ECO:0000313" key="2">
    <source>
        <dbReference type="EMBL" id="THW98390.1"/>
    </source>
</evidence>
<organism evidence="2">
    <name type="scientific">Aureobasidium pullulans</name>
    <name type="common">Black yeast</name>
    <name type="synonym">Pullularia pullulans</name>
    <dbReference type="NCBI Taxonomy" id="5580"/>
    <lineage>
        <taxon>Eukaryota</taxon>
        <taxon>Fungi</taxon>
        <taxon>Dikarya</taxon>
        <taxon>Ascomycota</taxon>
        <taxon>Pezizomycotina</taxon>
        <taxon>Dothideomycetes</taxon>
        <taxon>Dothideomycetidae</taxon>
        <taxon>Dothideales</taxon>
        <taxon>Saccotheciaceae</taxon>
        <taxon>Aureobasidium</taxon>
    </lineage>
</organism>
<reference evidence="2" key="1">
    <citation type="submission" date="2018-10" db="EMBL/GenBank/DDBJ databases">
        <title>Fifty Aureobasidium pullulans genomes reveal a recombining polyextremotolerant generalist.</title>
        <authorList>
            <person name="Gostincar C."/>
            <person name="Turk M."/>
            <person name="Zajc J."/>
            <person name="Gunde-Cimerman N."/>
        </authorList>
    </citation>
    <scope>NUCLEOTIDE SEQUENCE [LARGE SCALE GENOMIC DNA]</scope>
    <source>
        <strain evidence="2">EXF-10085</strain>
    </source>
</reference>
<sequence>MQFIRLAFLVLLPASAIAAGPCGAPQCDETDGYLCGVCDPSDPQICTVGGVAHPCMENTIGQGGGDTRLPKTLKT</sequence>
<name>A0A4S9BWS5_AURPU</name>
<feature type="chain" id="PRO_5020661140" evidence="1">
    <location>
        <begin position="19"/>
        <end position="75"/>
    </location>
</feature>
<dbReference type="EMBL" id="QZAS01000108">
    <property type="protein sequence ID" value="THW98390.1"/>
    <property type="molecule type" value="Genomic_DNA"/>
</dbReference>
<accession>A0A4S9BWS5</accession>
<keyword evidence="1" id="KW-0732">Signal</keyword>
<comment type="caution">
    <text evidence="2">The sequence shown here is derived from an EMBL/GenBank/DDBJ whole genome shotgun (WGS) entry which is preliminary data.</text>
</comment>